<evidence type="ECO:0000313" key="4">
    <source>
        <dbReference type="EMBL" id="KAF2823199.1"/>
    </source>
</evidence>
<evidence type="ECO:0000256" key="1">
    <source>
        <dbReference type="PROSITE-ProRule" id="PRU00175"/>
    </source>
</evidence>
<keyword evidence="5" id="KW-1185">Reference proteome</keyword>
<name>A0A6A6ZRF6_9PLEO</name>
<protein>
    <recommendedName>
        <fullName evidence="3">RING-type domain-containing protein</fullName>
    </recommendedName>
</protein>
<proteinExistence type="predicted"/>
<dbReference type="SUPFAM" id="SSF57850">
    <property type="entry name" value="RING/U-box"/>
    <property type="match status" value="1"/>
</dbReference>
<keyword evidence="1" id="KW-0862">Zinc</keyword>
<dbReference type="Gene3D" id="3.30.40.10">
    <property type="entry name" value="Zinc/RING finger domain, C3HC4 (zinc finger)"/>
    <property type="match status" value="1"/>
</dbReference>
<dbReference type="Pfam" id="PF13923">
    <property type="entry name" value="zf-C3HC4_2"/>
    <property type="match status" value="1"/>
</dbReference>
<feature type="compositionally biased region" description="Low complexity" evidence="2">
    <location>
        <begin position="43"/>
        <end position="56"/>
    </location>
</feature>
<dbReference type="PROSITE" id="PS50089">
    <property type="entry name" value="ZF_RING_2"/>
    <property type="match status" value="1"/>
</dbReference>
<feature type="domain" description="RING-type" evidence="3">
    <location>
        <begin position="115"/>
        <end position="154"/>
    </location>
</feature>
<accession>A0A6A6ZRF6</accession>
<keyword evidence="1" id="KW-0863">Zinc-finger</keyword>
<evidence type="ECO:0000259" key="3">
    <source>
        <dbReference type="PROSITE" id="PS50089"/>
    </source>
</evidence>
<keyword evidence="1" id="KW-0479">Metal-binding</keyword>
<dbReference type="AlphaFoldDB" id="A0A6A6ZRF6"/>
<sequence>MSTRILQQLLPSAQRRYKAVIRIPSHFQAAQTHLPHSTISKLQTPQKPTTPTMRPRANAFSTPNDGSPWRFADLILRFTFLLEPVSVTTLEPEQHDCPNCEHRLCDFYSFRHSHVCDNELACEPAYRMIACGHVGGQECLLRYLERYRRCPTCEAVEYDERGNETA</sequence>
<gene>
    <name evidence="4" type="ORF">CC86DRAFT_64364</name>
</gene>
<evidence type="ECO:0000256" key="2">
    <source>
        <dbReference type="SAM" id="MobiDB-lite"/>
    </source>
</evidence>
<dbReference type="InterPro" id="IPR013083">
    <property type="entry name" value="Znf_RING/FYVE/PHD"/>
</dbReference>
<reference evidence="4" key="1">
    <citation type="journal article" date="2020" name="Stud. Mycol.">
        <title>101 Dothideomycetes genomes: a test case for predicting lifestyles and emergence of pathogens.</title>
        <authorList>
            <person name="Haridas S."/>
            <person name="Albert R."/>
            <person name="Binder M."/>
            <person name="Bloem J."/>
            <person name="Labutti K."/>
            <person name="Salamov A."/>
            <person name="Andreopoulos B."/>
            <person name="Baker S."/>
            <person name="Barry K."/>
            <person name="Bills G."/>
            <person name="Bluhm B."/>
            <person name="Cannon C."/>
            <person name="Castanera R."/>
            <person name="Culley D."/>
            <person name="Daum C."/>
            <person name="Ezra D."/>
            <person name="Gonzalez J."/>
            <person name="Henrissat B."/>
            <person name="Kuo A."/>
            <person name="Liang C."/>
            <person name="Lipzen A."/>
            <person name="Lutzoni F."/>
            <person name="Magnuson J."/>
            <person name="Mondo S."/>
            <person name="Nolan M."/>
            <person name="Ohm R."/>
            <person name="Pangilinan J."/>
            <person name="Park H.-J."/>
            <person name="Ramirez L."/>
            <person name="Alfaro M."/>
            <person name="Sun H."/>
            <person name="Tritt A."/>
            <person name="Yoshinaga Y."/>
            <person name="Zwiers L.-H."/>
            <person name="Turgeon B."/>
            <person name="Goodwin S."/>
            <person name="Spatafora J."/>
            <person name="Crous P."/>
            <person name="Grigoriev I."/>
        </authorList>
    </citation>
    <scope>NUCLEOTIDE SEQUENCE</scope>
    <source>
        <strain evidence="4">CBS 113818</strain>
    </source>
</reference>
<dbReference type="InterPro" id="IPR001841">
    <property type="entry name" value="Znf_RING"/>
</dbReference>
<feature type="compositionally biased region" description="Polar residues" evidence="2">
    <location>
        <begin position="32"/>
        <end position="42"/>
    </location>
</feature>
<dbReference type="GO" id="GO:0008270">
    <property type="term" value="F:zinc ion binding"/>
    <property type="evidence" value="ECO:0007669"/>
    <property type="project" value="UniProtKB-KW"/>
</dbReference>
<organism evidence="4 5">
    <name type="scientific">Ophiobolus disseminans</name>
    <dbReference type="NCBI Taxonomy" id="1469910"/>
    <lineage>
        <taxon>Eukaryota</taxon>
        <taxon>Fungi</taxon>
        <taxon>Dikarya</taxon>
        <taxon>Ascomycota</taxon>
        <taxon>Pezizomycotina</taxon>
        <taxon>Dothideomycetes</taxon>
        <taxon>Pleosporomycetidae</taxon>
        <taxon>Pleosporales</taxon>
        <taxon>Pleosporineae</taxon>
        <taxon>Phaeosphaeriaceae</taxon>
        <taxon>Ophiobolus</taxon>
    </lineage>
</organism>
<dbReference type="EMBL" id="MU006232">
    <property type="protein sequence ID" value="KAF2823199.1"/>
    <property type="molecule type" value="Genomic_DNA"/>
</dbReference>
<evidence type="ECO:0000313" key="5">
    <source>
        <dbReference type="Proteomes" id="UP000799424"/>
    </source>
</evidence>
<feature type="region of interest" description="Disordered" evidence="2">
    <location>
        <begin position="32"/>
        <end position="64"/>
    </location>
</feature>
<dbReference type="Proteomes" id="UP000799424">
    <property type="component" value="Unassembled WGS sequence"/>
</dbReference>